<gene>
    <name evidence="3" type="ORF">SAMN05443529_104190</name>
</gene>
<keyword evidence="1" id="KW-0472">Membrane</keyword>
<dbReference type="Pfam" id="PF11127">
    <property type="entry name" value="YgaP-like_TM"/>
    <property type="match status" value="1"/>
</dbReference>
<dbReference type="AlphaFoldDB" id="A0A1G7VQG1"/>
<evidence type="ECO:0000256" key="1">
    <source>
        <dbReference type="SAM" id="Phobius"/>
    </source>
</evidence>
<evidence type="ECO:0000313" key="4">
    <source>
        <dbReference type="Proteomes" id="UP000198656"/>
    </source>
</evidence>
<dbReference type="InterPro" id="IPR021309">
    <property type="entry name" value="YgaP-like_TM"/>
</dbReference>
<name>A0A1G7VQG1_9FIRM</name>
<keyword evidence="4" id="KW-1185">Reference proteome</keyword>
<keyword evidence="1" id="KW-1133">Transmembrane helix</keyword>
<feature type="transmembrane region" description="Helical" evidence="1">
    <location>
        <begin position="21"/>
        <end position="47"/>
    </location>
</feature>
<keyword evidence="1" id="KW-0812">Transmembrane</keyword>
<proteinExistence type="predicted"/>
<sequence length="56" mass="6099">MELNFQRNLSALDRGIRVVISLVLFGLAAMGFINGWIATAASIWGLFNLLEAAIGY</sequence>
<dbReference type="OrthoDB" id="1809868at2"/>
<reference evidence="4" key="1">
    <citation type="submission" date="2016-10" db="EMBL/GenBank/DDBJ databases">
        <authorList>
            <person name="Varghese N."/>
            <person name="Submissions S."/>
        </authorList>
    </citation>
    <scope>NUCLEOTIDE SEQUENCE [LARGE SCALE GENOMIC DNA]</scope>
    <source>
        <strain evidence="4">DSM 8344</strain>
    </source>
</reference>
<organism evidence="3 4">
    <name type="scientific">Desulfosporosinus hippei DSM 8344</name>
    <dbReference type="NCBI Taxonomy" id="1121419"/>
    <lineage>
        <taxon>Bacteria</taxon>
        <taxon>Bacillati</taxon>
        <taxon>Bacillota</taxon>
        <taxon>Clostridia</taxon>
        <taxon>Eubacteriales</taxon>
        <taxon>Desulfitobacteriaceae</taxon>
        <taxon>Desulfosporosinus</taxon>
    </lineage>
</organism>
<evidence type="ECO:0000313" key="3">
    <source>
        <dbReference type="EMBL" id="SDG61659.1"/>
    </source>
</evidence>
<dbReference type="EMBL" id="FNCP01000004">
    <property type="protein sequence ID" value="SDG61659.1"/>
    <property type="molecule type" value="Genomic_DNA"/>
</dbReference>
<dbReference type="RefSeq" id="WP_143015507.1">
    <property type="nucleotide sequence ID" value="NZ_FNCP01000004.1"/>
</dbReference>
<dbReference type="Proteomes" id="UP000198656">
    <property type="component" value="Unassembled WGS sequence"/>
</dbReference>
<feature type="domain" description="Inner membrane protein YgaP-like transmembrane" evidence="2">
    <location>
        <begin position="6"/>
        <end position="56"/>
    </location>
</feature>
<protein>
    <recommendedName>
        <fullName evidence="2">Inner membrane protein YgaP-like transmembrane domain-containing protein</fullName>
    </recommendedName>
</protein>
<evidence type="ECO:0000259" key="2">
    <source>
        <dbReference type="Pfam" id="PF11127"/>
    </source>
</evidence>
<accession>A0A1G7VQG1</accession>